<name>A0A1E2UIX8_9GAMM</name>
<feature type="compositionally biased region" description="Polar residues" evidence="1">
    <location>
        <begin position="1"/>
        <end position="27"/>
    </location>
</feature>
<dbReference type="AlphaFoldDB" id="A0A1E2UIX8"/>
<evidence type="ECO:0000313" key="2">
    <source>
        <dbReference type="EMBL" id="ODB94479.1"/>
    </source>
</evidence>
<comment type="caution">
    <text evidence="2">The sequence shown here is derived from an EMBL/GenBank/DDBJ whole genome shotgun (WGS) entry which is preliminary data.</text>
</comment>
<keyword evidence="3" id="KW-1185">Reference proteome</keyword>
<dbReference type="RefSeq" id="WP_069006243.1">
    <property type="nucleotide sequence ID" value="NZ_LVJW01000006.1"/>
</dbReference>
<feature type="compositionally biased region" description="Polar residues" evidence="1">
    <location>
        <begin position="59"/>
        <end position="78"/>
    </location>
</feature>
<sequence>MINPVNSDKTVQTTTDKSGQSQASGKTEQPRGSAVEQAQATVEERPTLDVDNARHLYQMETTRSGQTDPISTPQQARSMLDSLLQQISSSPESAAQAQMAQVSKPLANLLESAPA</sequence>
<evidence type="ECO:0000256" key="1">
    <source>
        <dbReference type="SAM" id="MobiDB-lite"/>
    </source>
</evidence>
<accession>A0A1E2UIX8</accession>
<proteinExistence type="predicted"/>
<protein>
    <submittedName>
        <fullName evidence="2">Uncharacterized protein</fullName>
    </submittedName>
</protein>
<feature type="compositionally biased region" description="Basic and acidic residues" evidence="1">
    <location>
        <begin position="42"/>
        <end position="54"/>
    </location>
</feature>
<dbReference type="EMBL" id="LVJZ01000004">
    <property type="protein sequence ID" value="ODB94479.1"/>
    <property type="molecule type" value="Genomic_DNA"/>
</dbReference>
<reference evidence="2 3" key="1">
    <citation type="submission" date="2016-03" db="EMBL/GenBank/DDBJ databases">
        <title>Chemosynthetic sulphur-oxidizing symbionts of marine invertebrate animals are capable of nitrogen fixation.</title>
        <authorList>
            <person name="Petersen J.M."/>
            <person name="Kemper A."/>
            <person name="Gruber-Vodicka H."/>
            <person name="Cardini U."/>
            <person name="Geest Mvander."/>
            <person name="Kleiner M."/>
            <person name="Bulgheresi S."/>
            <person name="Fussmann M."/>
            <person name="Herbold C."/>
            <person name="Seah B.K.B."/>
            <person name="Antony C.Paul."/>
            <person name="Liu D."/>
            <person name="Belitz A."/>
            <person name="Weber M."/>
        </authorList>
    </citation>
    <scope>NUCLEOTIDE SEQUENCE [LARGE SCALE GENOMIC DNA]</scope>
    <source>
        <strain evidence="2">G_D</strain>
    </source>
</reference>
<gene>
    <name evidence="2" type="ORF">A3196_18310</name>
</gene>
<dbReference type="Proteomes" id="UP000094849">
    <property type="component" value="Unassembled WGS sequence"/>
</dbReference>
<organism evidence="2 3">
    <name type="scientific">Candidatus Thiodiazotropha endoloripes</name>
    <dbReference type="NCBI Taxonomy" id="1818881"/>
    <lineage>
        <taxon>Bacteria</taxon>
        <taxon>Pseudomonadati</taxon>
        <taxon>Pseudomonadota</taxon>
        <taxon>Gammaproteobacteria</taxon>
        <taxon>Chromatiales</taxon>
        <taxon>Sedimenticolaceae</taxon>
        <taxon>Candidatus Thiodiazotropha</taxon>
    </lineage>
</organism>
<evidence type="ECO:0000313" key="3">
    <source>
        <dbReference type="Proteomes" id="UP000094849"/>
    </source>
</evidence>
<feature type="region of interest" description="Disordered" evidence="1">
    <location>
        <begin position="1"/>
        <end position="78"/>
    </location>
</feature>